<protein>
    <recommendedName>
        <fullName evidence="3">MHC class I antigen</fullName>
    </recommendedName>
</protein>
<name>A0ABD0N1A4_CIRMR</name>
<comment type="caution">
    <text evidence="1">The sequence shown here is derived from an EMBL/GenBank/DDBJ whole genome shotgun (WGS) entry which is preliminary data.</text>
</comment>
<accession>A0ABD0N1A4</accession>
<feature type="non-terminal residue" evidence="1">
    <location>
        <position position="62"/>
    </location>
</feature>
<dbReference type="Proteomes" id="UP001529510">
    <property type="component" value="Unassembled WGS sequence"/>
</dbReference>
<dbReference type="AlphaFoldDB" id="A0ABD0N1A4"/>
<evidence type="ECO:0000313" key="2">
    <source>
        <dbReference type="Proteomes" id="UP001529510"/>
    </source>
</evidence>
<gene>
    <name evidence="1" type="ORF">M9458_050557</name>
</gene>
<sequence>MQKLHCSTVPTWDRGTWILNYLDNWSRNTSLVRFVGDEYRDLVPSHLSRWDFGSTERRVSAK</sequence>
<keyword evidence="2" id="KW-1185">Reference proteome</keyword>
<reference evidence="1 2" key="1">
    <citation type="submission" date="2024-05" db="EMBL/GenBank/DDBJ databases">
        <title>Genome sequencing and assembly of Indian major carp, Cirrhinus mrigala (Hamilton, 1822).</title>
        <authorList>
            <person name="Mohindra V."/>
            <person name="Chowdhury L.M."/>
            <person name="Lal K."/>
            <person name="Jena J.K."/>
        </authorList>
    </citation>
    <scope>NUCLEOTIDE SEQUENCE [LARGE SCALE GENOMIC DNA]</scope>
    <source>
        <strain evidence="1">CM1030</strain>
        <tissue evidence="1">Blood</tissue>
    </source>
</reference>
<evidence type="ECO:0008006" key="3">
    <source>
        <dbReference type="Google" id="ProtNLM"/>
    </source>
</evidence>
<proteinExistence type="predicted"/>
<evidence type="ECO:0000313" key="1">
    <source>
        <dbReference type="EMBL" id="KAL0154098.1"/>
    </source>
</evidence>
<dbReference type="EMBL" id="JAMKFB020000045">
    <property type="protein sequence ID" value="KAL0154098.1"/>
    <property type="molecule type" value="Genomic_DNA"/>
</dbReference>
<organism evidence="1 2">
    <name type="scientific">Cirrhinus mrigala</name>
    <name type="common">Mrigala</name>
    <dbReference type="NCBI Taxonomy" id="683832"/>
    <lineage>
        <taxon>Eukaryota</taxon>
        <taxon>Metazoa</taxon>
        <taxon>Chordata</taxon>
        <taxon>Craniata</taxon>
        <taxon>Vertebrata</taxon>
        <taxon>Euteleostomi</taxon>
        <taxon>Actinopterygii</taxon>
        <taxon>Neopterygii</taxon>
        <taxon>Teleostei</taxon>
        <taxon>Ostariophysi</taxon>
        <taxon>Cypriniformes</taxon>
        <taxon>Cyprinidae</taxon>
        <taxon>Labeoninae</taxon>
        <taxon>Labeonini</taxon>
        <taxon>Cirrhinus</taxon>
    </lineage>
</organism>